<dbReference type="PANTHER" id="PTHR43687:SF1">
    <property type="entry name" value="FERREDOXIN III"/>
    <property type="match status" value="1"/>
</dbReference>
<evidence type="ECO:0000256" key="4">
    <source>
        <dbReference type="ARBA" id="ARBA00023014"/>
    </source>
</evidence>
<keyword evidence="1" id="KW-0004">4Fe-4S</keyword>
<dbReference type="Pfam" id="PF12838">
    <property type="entry name" value="Fer4_7"/>
    <property type="match status" value="1"/>
</dbReference>
<evidence type="ECO:0000256" key="3">
    <source>
        <dbReference type="ARBA" id="ARBA00023004"/>
    </source>
</evidence>
<dbReference type="InterPro" id="IPR017896">
    <property type="entry name" value="4Fe4S_Fe-S-bd"/>
</dbReference>
<dbReference type="PROSITE" id="PS00198">
    <property type="entry name" value="4FE4S_FER_1"/>
    <property type="match status" value="2"/>
</dbReference>
<keyword evidence="4" id="KW-0411">Iron-sulfur</keyword>
<keyword evidence="6" id="KW-1185">Reference proteome</keyword>
<reference evidence="7" key="1">
    <citation type="submission" date="2025-08" db="UniProtKB">
        <authorList>
            <consortium name="RefSeq"/>
        </authorList>
    </citation>
    <scope>IDENTIFICATION</scope>
</reference>
<dbReference type="Gene3D" id="3.30.70.20">
    <property type="match status" value="2"/>
</dbReference>
<keyword evidence="2" id="KW-0479">Metal-binding</keyword>
<dbReference type="OrthoDB" id="9781785at2"/>
<dbReference type="GO" id="GO:0046872">
    <property type="term" value="F:metal ion binding"/>
    <property type="evidence" value="ECO:0007669"/>
    <property type="project" value="UniProtKB-KW"/>
</dbReference>
<keyword evidence="7" id="KW-0547">Nucleotide-binding</keyword>
<dbReference type="InterPro" id="IPR050572">
    <property type="entry name" value="Fe-S_Ferredoxin"/>
</dbReference>
<organism evidence="6 7">
    <name type="scientific">Derxia gummosa DSM 723</name>
    <dbReference type="NCBI Taxonomy" id="1121388"/>
    <lineage>
        <taxon>Bacteria</taxon>
        <taxon>Pseudomonadati</taxon>
        <taxon>Pseudomonadota</taxon>
        <taxon>Betaproteobacteria</taxon>
        <taxon>Burkholderiales</taxon>
        <taxon>Alcaligenaceae</taxon>
        <taxon>Derxia</taxon>
    </lineage>
</organism>
<evidence type="ECO:0000313" key="7">
    <source>
        <dbReference type="RefSeq" id="WP_028310801.1"/>
    </source>
</evidence>
<dbReference type="PROSITE" id="PS51379">
    <property type="entry name" value="4FE4S_FER_2"/>
    <property type="match status" value="2"/>
</dbReference>
<evidence type="ECO:0000313" key="6">
    <source>
        <dbReference type="Proteomes" id="UP000675920"/>
    </source>
</evidence>
<accession>A0A8B6X354</accession>
<evidence type="ECO:0000256" key="1">
    <source>
        <dbReference type="ARBA" id="ARBA00022485"/>
    </source>
</evidence>
<sequence>MTADRHQPLPAIDADRCTGCGRCVAACPPRVLWLEAPGPNGWGRKQSVLHDASGCTGCSRCEAVCPFDVIEMRHDGAAGMV</sequence>
<dbReference type="RefSeq" id="WP_028310801.1">
    <property type="nucleotide sequence ID" value="NZ_AXWS01000008.1"/>
</dbReference>
<proteinExistence type="predicted"/>
<dbReference type="GO" id="GO:0051539">
    <property type="term" value="F:4 iron, 4 sulfur cluster binding"/>
    <property type="evidence" value="ECO:0007669"/>
    <property type="project" value="UniProtKB-KW"/>
</dbReference>
<feature type="domain" description="4Fe-4S ferredoxin-type" evidence="5">
    <location>
        <begin position="46"/>
        <end position="75"/>
    </location>
</feature>
<feature type="domain" description="4Fe-4S ferredoxin-type" evidence="5">
    <location>
        <begin position="8"/>
        <end position="37"/>
    </location>
</feature>
<dbReference type="Proteomes" id="UP000675920">
    <property type="component" value="Unplaced"/>
</dbReference>
<dbReference type="SUPFAM" id="SSF54862">
    <property type="entry name" value="4Fe-4S ferredoxins"/>
    <property type="match status" value="1"/>
</dbReference>
<evidence type="ECO:0000259" key="5">
    <source>
        <dbReference type="PROSITE" id="PS51379"/>
    </source>
</evidence>
<protein>
    <submittedName>
        <fullName evidence="7">ATP-binding protein</fullName>
    </submittedName>
</protein>
<keyword evidence="7" id="KW-0067">ATP-binding</keyword>
<dbReference type="PANTHER" id="PTHR43687">
    <property type="entry name" value="ADENYLYLSULFATE REDUCTASE, BETA SUBUNIT"/>
    <property type="match status" value="1"/>
</dbReference>
<dbReference type="AlphaFoldDB" id="A0A8B6X354"/>
<dbReference type="InterPro" id="IPR017900">
    <property type="entry name" value="4Fe4S_Fe_S_CS"/>
</dbReference>
<evidence type="ECO:0000256" key="2">
    <source>
        <dbReference type="ARBA" id="ARBA00022723"/>
    </source>
</evidence>
<keyword evidence="3" id="KW-0408">Iron</keyword>
<name>A0A8B6X354_9BURK</name>